<gene>
    <name evidence="1" type="ORF">IE53DRAFT_385685</name>
</gene>
<dbReference type="Proteomes" id="UP000245626">
    <property type="component" value="Unassembled WGS sequence"/>
</dbReference>
<organism evidence="1 2">
    <name type="scientific">Violaceomyces palustris</name>
    <dbReference type="NCBI Taxonomy" id="1673888"/>
    <lineage>
        <taxon>Eukaryota</taxon>
        <taxon>Fungi</taxon>
        <taxon>Dikarya</taxon>
        <taxon>Basidiomycota</taxon>
        <taxon>Ustilaginomycotina</taxon>
        <taxon>Ustilaginomycetes</taxon>
        <taxon>Violaceomycetales</taxon>
        <taxon>Violaceomycetaceae</taxon>
        <taxon>Violaceomyces</taxon>
    </lineage>
</organism>
<name>A0ACD0P1A9_9BASI</name>
<accession>A0ACD0P1A9</accession>
<protein>
    <submittedName>
        <fullName evidence="1">Uncharacterized protein</fullName>
    </submittedName>
</protein>
<evidence type="ECO:0000313" key="2">
    <source>
        <dbReference type="Proteomes" id="UP000245626"/>
    </source>
</evidence>
<sequence length="363" mass="37859">MSSNSSSAQILGPRSLPTTQVSPPSSSLVAKYRGATVEDLQLPPAVCVPRSTTIASALKTALDHDYSQLPLLSEKNRKLLGYVDVARLEAKLADAKGEETVGTIMTKFSSSGSAGSTYTVIQPDTGLAELEVFLQTNPFAFVTDPNRAFVLGVATQEDLAKYVSRRGLDATRSGAATPTATTANPSDPSNVGAEAAAAGGLAQQSALGAGLGGIPQLMSRREEEEARKDRTLAEFLRMLDNYTPLIPDEVTDYYLEKVGFECEDVRLKRLLSLAAEKFVSDIAADAFQYARIRTNAGPGGRPKAQASNPAGTGTGAGGAGGAGGGAGAGAGGRDRSRTVLTMDDLSAALGEYGINAKRAEYYR</sequence>
<evidence type="ECO:0000313" key="1">
    <source>
        <dbReference type="EMBL" id="PWN51938.1"/>
    </source>
</evidence>
<dbReference type="EMBL" id="KZ819807">
    <property type="protein sequence ID" value="PWN51938.1"/>
    <property type="molecule type" value="Genomic_DNA"/>
</dbReference>
<proteinExistence type="predicted"/>
<reference evidence="1 2" key="1">
    <citation type="journal article" date="2018" name="Mol. Biol. Evol.">
        <title>Broad Genomic Sampling Reveals a Smut Pathogenic Ancestry of the Fungal Clade Ustilaginomycotina.</title>
        <authorList>
            <person name="Kijpornyongpan T."/>
            <person name="Mondo S.J."/>
            <person name="Barry K."/>
            <person name="Sandor L."/>
            <person name="Lee J."/>
            <person name="Lipzen A."/>
            <person name="Pangilinan J."/>
            <person name="LaButti K."/>
            <person name="Hainaut M."/>
            <person name="Henrissat B."/>
            <person name="Grigoriev I.V."/>
            <person name="Spatafora J.W."/>
            <person name="Aime M.C."/>
        </authorList>
    </citation>
    <scope>NUCLEOTIDE SEQUENCE [LARGE SCALE GENOMIC DNA]</scope>
    <source>
        <strain evidence="1 2">SA 807</strain>
    </source>
</reference>
<keyword evidence="2" id="KW-1185">Reference proteome</keyword>